<reference evidence="2" key="5">
    <citation type="journal article" date="2021" name="G3 (Bethesda)">
        <title>Aegilops tauschii genome assembly Aet v5.0 features greater sequence contiguity and improved annotation.</title>
        <authorList>
            <person name="Wang L."/>
            <person name="Zhu T."/>
            <person name="Rodriguez J.C."/>
            <person name="Deal K.R."/>
            <person name="Dubcovsky J."/>
            <person name="McGuire P.E."/>
            <person name="Lux T."/>
            <person name="Spannagl M."/>
            <person name="Mayer K.F.X."/>
            <person name="Baldrich P."/>
            <person name="Meyers B.C."/>
            <person name="Huo N."/>
            <person name="Gu Y.Q."/>
            <person name="Zhou H."/>
            <person name="Devos K.M."/>
            <person name="Bennetzen J.L."/>
            <person name="Unver T."/>
            <person name="Budak H."/>
            <person name="Gulick P.J."/>
            <person name="Galiba G."/>
            <person name="Kalapos B."/>
            <person name="Nelson D.R."/>
            <person name="Li P."/>
            <person name="You F.M."/>
            <person name="Luo M.C."/>
            <person name="Dvorak J."/>
        </authorList>
    </citation>
    <scope>NUCLEOTIDE SEQUENCE [LARGE SCALE GENOMIC DNA]</scope>
    <source>
        <strain evidence="2">cv. AL8/78</strain>
    </source>
</reference>
<name>A0A453L2B2_AEGTS</name>
<evidence type="ECO:0000256" key="1">
    <source>
        <dbReference type="SAM" id="MobiDB-lite"/>
    </source>
</evidence>
<protein>
    <submittedName>
        <fullName evidence="2">Uncharacterized protein</fullName>
    </submittedName>
</protein>
<reference evidence="2" key="3">
    <citation type="journal article" date="2017" name="Nature">
        <title>Genome sequence of the progenitor of the wheat D genome Aegilops tauschii.</title>
        <authorList>
            <person name="Luo M.C."/>
            <person name="Gu Y.Q."/>
            <person name="Puiu D."/>
            <person name="Wang H."/>
            <person name="Twardziok S.O."/>
            <person name="Deal K.R."/>
            <person name="Huo N."/>
            <person name="Zhu T."/>
            <person name="Wang L."/>
            <person name="Wang Y."/>
            <person name="McGuire P.E."/>
            <person name="Liu S."/>
            <person name="Long H."/>
            <person name="Ramasamy R.K."/>
            <person name="Rodriguez J.C."/>
            <person name="Van S.L."/>
            <person name="Yuan L."/>
            <person name="Wang Z."/>
            <person name="Xia Z."/>
            <person name="Xiao L."/>
            <person name="Anderson O.D."/>
            <person name="Ouyang S."/>
            <person name="Liang Y."/>
            <person name="Zimin A.V."/>
            <person name="Pertea G."/>
            <person name="Qi P."/>
            <person name="Bennetzen J.L."/>
            <person name="Dai X."/>
            <person name="Dawson M.W."/>
            <person name="Muller H.G."/>
            <person name="Kugler K."/>
            <person name="Rivarola-Duarte L."/>
            <person name="Spannagl M."/>
            <person name="Mayer K.F.X."/>
            <person name="Lu F.H."/>
            <person name="Bevan M.W."/>
            <person name="Leroy P."/>
            <person name="Li P."/>
            <person name="You F.M."/>
            <person name="Sun Q."/>
            <person name="Liu Z."/>
            <person name="Lyons E."/>
            <person name="Wicker T."/>
            <person name="Salzberg S.L."/>
            <person name="Devos K.M."/>
            <person name="Dvorak J."/>
        </authorList>
    </citation>
    <scope>NUCLEOTIDE SEQUENCE [LARGE SCALE GENOMIC DNA]</scope>
    <source>
        <strain evidence="2">cv. AL8/78</strain>
    </source>
</reference>
<proteinExistence type="predicted"/>
<keyword evidence="3" id="KW-1185">Reference proteome</keyword>
<dbReference type="EnsemblPlants" id="AET5Gv20601900.13">
    <property type="protein sequence ID" value="AET5Gv20601900.13"/>
    <property type="gene ID" value="AET5Gv20601900"/>
</dbReference>
<evidence type="ECO:0000313" key="3">
    <source>
        <dbReference type="Proteomes" id="UP000015105"/>
    </source>
</evidence>
<evidence type="ECO:0000313" key="2">
    <source>
        <dbReference type="EnsemblPlants" id="AET5Gv20601900.13"/>
    </source>
</evidence>
<feature type="compositionally biased region" description="Polar residues" evidence="1">
    <location>
        <begin position="1"/>
        <end position="12"/>
    </location>
</feature>
<reference evidence="3" key="1">
    <citation type="journal article" date="2014" name="Science">
        <title>Ancient hybridizations among the ancestral genomes of bread wheat.</title>
        <authorList>
            <consortium name="International Wheat Genome Sequencing Consortium,"/>
            <person name="Marcussen T."/>
            <person name="Sandve S.R."/>
            <person name="Heier L."/>
            <person name="Spannagl M."/>
            <person name="Pfeifer M."/>
            <person name="Jakobsen K.S."/>
            <person name="Wulff B.B."/>
            <person name="Steuernagel B."/>
            <person name="Mayer K.F."/>
            <person name="Olsen O.A."/>
        </authorList>
    </citation>
    <scope>NUCLEOTIDE SEQUENCE [LARGE SCALE GENOMIC DNA]</scope>
    <source>
        <strain evidence="3">cv. AL8/78</strain>
    </source>
</reference>
<accession>A0A453L2B2</accession>
<dbReference type="Gramene" id="AET5Gv20601900.13">
    <property type="protein sequence ID" value="AET5Gv20601900.13"/>
    <property type="gene ID" value="AET5Gv20601900"/>
</dbReference>
<feature type="region of interest" description="Disordered" evidence="1">
    <location>
        <begin position="1"/>
        <end position="27"/>
    </location>
</feature>
<reference evidence="2" key="4">
    <citation type="submission" date="2019-03" db="UniProtKB">
        <authorList>
            <consortium name="EnsemblPlants"/>
        </authorList>
    </citation>
    <scope>IDENTIFICATION</scope>
</reference>
<organism evidence="2 3">
    <name type="scientific">Aegilops tauschii subsp. strangulata</name>
    <name type="common">Goatgrass</name>
    <dbReference type="NCBI Taxonomy" id="200361"/>
    <lineage>
        <taxon>Eukaryota</taxon>
        <taxon>Viridiplantae</taxon>
        <taxon>Streptophyta</taxon>
        <taxon>Embryophyta</taxon>
        <taxon>Tracheophyta</taxon>
        <taxon>Spermatophyta</taxon>
        <taxon>Magnoliopsida</taxon>
        <taxon>Liliopsida</taxon>
        <taxon>Poales</taxon>
        <taxon>Poaceae</taxon>
        <taxon>BOP clade</taxon>
        <taxon>Pooideae</taxon>
        <taxon>Triticodae</taxon>
        <taxon>Triticeae</taxon>
        <taxon>Triticinae</taxon>
        <taxon>Aegilops</taxon>
    </lineage>
</organism>
<reference evidence="3" key="2">
    <citation type="journal article" date="2017" name="Nat. Plants">
        <title>The Aegilops tauschii genome reveals multiple impacts of transposons.</title>
        <authorList>
            <person name="Zhao G."/>
            <person name="Zou C."/>
            <person name="Li K."/>
            <person name="Wang K."/>
            <person name="Li T."/>
            <person name="Gao L."/>
            <person name="Zhang X."/>
            <person name="Wang H."/>
            <person name="Yang Z."/>
            <person name="Liu X."/>
            <person name="Jiang W."/>
            <person name="Mao L."/>
            <person name="Kong X."/>
            <person name="Jiao Y."/>
            <person name="Jia J."/>
        </authorList>
    </citation>
    <scope>NUCLEOTIDE SEQUENCE [LARGE SCALE GENOMIC DNA]</scope>
    <source>
        <strain evidence="3">cv. AL8/78</strain>
    </source>
</reference>
<sequence length="146" mass="15164">KWTESSRSSTGRSPLHPPFPSASAVARAGAGAPPAAVAIPLLPCPWPPPPQFRTLFRSAGAAAPCSSRRCSGHPGAGAAAPLCSGDARSSPLFLQILEHIRNHPLLRSSPPACRNLALPVLGFSSLKTKQVHLRDVNLGPREGCGN</sequence>
<dbReference type="Proteomes" id="UP000015105">
    <property type="component" value="Chromosome 5D"/>
</dbReference>
<dbReference type="AlphaFoldDB" id="A0A453L2B2"/>